<dbReference type="RefSeq" id="WP_124790994.1">
    <property type="nucleotide sequence ID" value="NZ_RQYN01000116.1"/>
</dbReference>
<comment type="caution">
    <text evidence="1">The sequence shown here is derived from an EMBL/GenBank/DDBJ whole genome shotgun (WGS) entry which is preliminary data.</text>
</comment>
<reference evidence="1 2" key="1">
    <citation type="submission" date="2018-11" db="EMBL/GenBank/DDBJ databases">
        <title>Genomes From Bacteria Associated with the Canine Oral Cavity: a Test Case for Automated Genome-Based Taxonomic Assignment.</title>
        <authorList>
            <person name="Coil D.A."/>
            <person name="Jospin G."/>
            <person name="Darling A.E."/>
            <person name="Wallis C."/>
            <person name="Davis I.J."/>
            <person name="Harris S."/>
            <person name="Eisen J.A."/>
            <person name="Holcombe L.J."/>
            <person name="O'Flynn C."/>
        </authorList>
    </citation>
    <scope>NUCLEOTIDE SEQUENCE [LARGE SCALE GENOMIC DNA]</scope>
    <source>
        <strain evidence="1 2">OH1426_COT-023</strain>
    </source>
</reference>
<dbReference type="SUPFAM" id="SSF69304">
    <property type="entry name" value="Tricorn protease N-terminal domain"/>
    <property type="match status" value="1"/>
</dbReference>
<organism evidence="1 2">
    <name type="scientific">Tannerella forsythia</name>
    <name type="common">Bacteroides forsythus</name>
    <dbReference type="NCBI Taxonomy" id="28112"/>
    <lineage>
        <taxon>Bacteria</taxon>
        <taxon>Pseudomonadati</taxon>
        <taxon>Bacteroidota</taxon>
        <taxon>Bacteroidia</taxon>
        <taxon>Bacteroidales</taxon>
        <taxon>Tannerellaceae</taxon>
        <taxon>Tannerella</taxon>
    </lineage>
</organism>
<gene>
    <name evidence="1" type="ORF">EII41_13515</name>
</gene>
<dbReference type="Proteomes" id="UP000279860">
    <property type="component" value="Unassembled WGS sequence"/>
</dbReference>
<dbReference type="AlphaFoldDB" id="A0A3P1YKI6"/>
<evidence type="ECO:0000313" key="1">
    <source>
        <dbReference type="EMBL" id="RRD69373.1"/>
    </source>
</evidence>
<dbReference type="EMBL" id="RQYN01000116">
    <property type="protein sequence ID" value="RRD69373.1"/>
    <property type="molecule type" value="Genomic_DNA"/>
</dbReference>
<protein>
    <submittedName>
        <fullName evidence="1">Uncharacterized protein</fullName>
    </submittedName>
</protein>
<accession>A0A3P1YKI6</accession>
<evidence type="ECO:0000313" key="2">
    <source>
        <dbReference type="Proteomes" id="UP000279860"/>
    </source>
</evidence>
<proteinExistence type="predicted"/>
<name>A0A3P1YKI6_TANFO</name>
<sequence>MIKDVYRYISVLSILIAVCCNNHTKTGKVQTTEDPYLTDDFPVVLSNDKPESKDSIRLTDIADSLFYISLKGSNLDVLQLHYLDSLILVSDIRNVYIFHANGEVRSKLPLYSGSFDVSSDGQKLYTYTFLTKELCAYDLNGNHIWKTKVKYSPSFPELGYYGYSFLAVNDTTFAIANINFGNNRDKIVFVNQKGKVVHRIANDERFTPPPSVYSVNRTWQRILFRSNGALCYHAPYSDTLYAIHGPTLNLLPTVIEEKLAKVPLKKRLEYTGEKVEELHRYCTNIYTCPIGYHDIWTDSSKYITRFFETSRYLIVGYTHGSLMLPTSNFLIYDKKKKVLSRTHNDLQKSIGTKHLHFGIFNDYDGGLAFEPEHLSGEYLIMVNAGESQGGAKNHPKKLYLKGRKVAENQYTMISDVYGKAEYKKRADDFFNKKIGDEEKGIVKFI</sequence>